<dbReference type="GO" id="GO:0031012">
    <property type="term" value="C:extracellular matrix"/>
    <property type="evidence" value="ECO:0007669"/>
    <property type="project" value="TreeGrafter"/>
</dbReference>
<organism evidence="4 5">
    <name type="scientific">Naja naja</name>
    <name type="common">Indian cobra</name>
    <dbReference type="NCBI Taxonomy" id="35670"/>
    <lineage>
        <taxon>Eukaryota</taxon>
        <taxon>Metazoa</taxon>
        <taxon>Chordata</taxon>
        <taxon>Craniata</taxon>
        <taxon>Vertebrata</taxon>
        <taxon>Euteleostomi</taxon>
        <taxon>Lepidosauria</taxon>
        <taxon>Squamata</taxon>
        <taxon>Bifurcata</taxon>
        <taxon>Unidentata</taxon>
        <taxon>Episquamata</taxon>
        <taxon>Toxicofera</taxon>
        <taxon>Serpentes</taxon>
        <taxon>Colubroidea</taxon>
        <taxon>Elapidae</taxon>
        <taxon>Elapinae</taxon>
        <taxon>Naja</taxon>
    </lineage>
</organism>
<dbReference type="PROSITE" id="PS51233">
    <property type="entry name" value="VWFD"/>
    <property type="match status" value="1"/>
</dbReference>
<dbReference type="InterPro" id="IPR001846">
    <property type="entry name" value="VWF_type-D"/>
</dbReference>
<evidence type="ECO:0000256" key="2">
    <source>
        <dbReference type="ARBA" id="ARBA00023180"/>
    </source>
</evidence>
<proteinExistence type="predicted"/>
<dbReference type="OrthoDB" id="160294at2759"/>
<dbReference type="InterPro" id="IPR014853">
    <property type="entry name" value="VWF/SSPO/ZAN-like_Cys-rich_dom"/>
</dbReference>
<dbReference type="PANTHER" id="PTHR11339">
    <property type="entry name" value="EXTRACELLULAR MATRIX GLYCOPROTEIN RELATED"/>
    <property type="match status" value="1"/>
</dbReference>
<dbReference type="GeneTree" id="ENSGT00940000156289"/>
<dbReference type="Proteomes" id="UP000694559">
    <property type="component" value="Unplaced"/>
</dbReference>
<keyword evidence="1" id="KW-1015">Disulfide bond</keyword>
<evidence type="ECO:0000313" key="4">
    <source>
        <dbReference type="Ensembl" id="ENSNNAP00000011089.1"/>
    </source>
</evidence>
<reference evidence="4" key="1">
    <citation type="submission" date="2025-08" db="UniProtKB">
        <authorList>
            <consortium name="Ensembl"/>
        </authorList>
    </citation>
    <scope>IDENTIFICATION</scope>
</reference>
<dbReference type="InterPro" id="IPR050780">
    <property type="entry name" value="Mucin_vWF_Thrombospondin_sf"/>
</dbReference>
<evidence type="ECO:0000259" key="3">
    <source>
        <dbReference type="PROSITE" id="PS51233"/>
    </source>
</evidence>
<reference evidence="4" key="2">
    <citation type="submission" date="2025-09" db="UniProtKB">
        <authorList>
            <consortium name="Ensembl"/>
        </authorList>
    </citation>
    <scope>IDENTIFICATION</scope>
</reference>
<keyword evidence="2" id="KW-0325">Glycoprotein</keyword>
<evidence type="ECO:0000313" key="5">
    <source>
        <dbReference type="Proteomes" id="UP000694559"/>
    </source>
</evidence>
<sequence length="208" mass="23530">MNHVSKITCFSYLQGKVCGLCGNFDNKASNDFTTRSMAQDTVSALTFGNSWKKDPACPDVEVVIEPCELKPHRKAWAEKECSLIKSDVFKICHHKVDPQPYYEACVHDACACDTGGDCECFCTAVAAYAHECIKAEACIHWRTPEICPIFCEYYNPNEDICQWHYEPCGRDILTCKILNQGSTNFSLSFLEGKRPINLWWICSSRIVC</sequence>
<dbReference type="Ensembl" id="ENSNNAT00000011600.1">
    <property type="protein sequence ID" value="ENSNNAP00000011089.1"/>
    <property type="gene ID" value="ENSNNAG00000007408.1"/>
</dbReference>
<name>A0A8C6X9S8_NAJNA</name>
<dbReference type="OMA" id="YENCVRE"/>
<evidence type="ECO:0000256" key="1">
    <source>
        <dbReference type="ARBA" id="ARBA00023157"/>
    </source>
</evidence>
<dbReference type="GO" id="GO:0005615">
    <property type="term" value="C:extracellular space"/>
    <property type="evidence" value="ECO:0007669"/>
    <property type="project" value="TreeGrafter"/>
</dbReference>
<protein>
    <recommendedName>
        <fullName evidence="3">VWFD domain-containing protein</fullName>
    </recommendedName>
</protein>
<keyword evidence="5" id="KW-1185">Reference proteome</keyword>
<feature type="domain" description="VWFD" evidence="3">
    <location>
        <begin position="1"/>
        <end position="58"/>
    </location>
</feature>
<dbReference type="Pfam" id="PF08742">
    <property type="entry name" value="C8"/>
    <property type="match status" value="1"/>
</dbReference>
<dbReference type="AlphaFoldDB" id="A0A8C6X9S8"/>
<dbReference type="Pfam" id="PF00094">
    <property type="entry name" value="VWD"/>
    <property type="match status" value="1"/>
</dbReference>
<dbReference type="PANTHER" id="PTHR11339:SF371">
    <property type="entry name" value="MUCIN-2"/>
    <property type="match status" value="1"/>
</dbReference>
<dbReference type="SMART" id="SM00832">
    <property type="entry name" value="C8"/>
    <property type="match status" value="1"/>
</dbReference>
<accession>A0A8C6X9S8</accession>